<dbReference type="PRINTS" id="PR00344">
    <property type="entry name" value="BCTRLSENSOR"/>
</dbReference>
<evidence type="ECO:0000256" key="1">
    <source>
        <dbReference type="ARBA" id="ARBA00000085"/>
    </source>
</evidence>
<keyword evidence="17" id="KW-1185">Reference proteome</keyword>
<evidence type="ECO:0000256" key="10">
    <source>
        <dbReference type="ARBA" id="ARBA00022840"/>
    </source>
</evidence>
<dbReference type="InterPro" id="IPR052023">
    <property type="entry name" value="Histidine_kinase_KdpD"/>
</dbReference>
<evidence type="ECO:0000256" key="14">
    <source>
        <dbReference type="SAM" id="Phobius"/>
    </source>
</evidence>
<evidence type="ECO:0000256" key="11">
    <source>
        <dbReference type="ARBA" id="ARBA00022989"/>
    </source>
</evidence>
<evidence type="ECO:0000256" key="12">
    <source>
        <dbReference type="ARBA" id="ARBA00023012"/>
    </source>
</evidence>
<feature type="transmembrane region" description="Helical" evidence="14">
    <location>
        <begin position="23"/>
        <end position="43"/>
    </location>
</feature>
<dbReference type="EMBL" id="BONU01000001">
    <property type="protein sequence ID" value="GIG71786.1"/>
    <property type="molecule type" value="Genomic_DNA"/>
</dbReference>
<dbReference type="GO" id="GO:0005524">
    <property type="term" value="F:ATP binding"/>
    <property type="evidence" value="ECO:0007669"/>
    <property type="project" value="UniProtKB-KW"/>
</dbReference>
<keyword evidence="6" id="KW-0808">Transferase</keyword>
<dbReference type="AlphaFoldDB" id="A0A8J3PLE2"/>
<dbReference type="InterPro" id="IPR003661">
    <property type="entry name" value="HisK_dim/P_dom"/>
</dbReference>
<protein>
    <recommendedName>
        <fullName evidence="4">histidine kinase</fullName>
        <ecNumber evidence="4">2.7.13.3</ecNumber>
    </recommendedName>
</protein>
<name>A0A8J3PLE2_9ACTN</name>
<dbReference type="Gene3D" id="1.20.120.620">
    <property type="entry name" value="Backbone structure of the membrane domain of e. Coli histidine kinase receptor kdpd"/>
    <property type="match status" value="1"/>
</dbReference>
<sequence length="352" mass="36511">MDNANVHGDGGGIRVHRMVRRGWLGGAVAIVGLVGVTAALLPMRGGLSLAGVTMLYLVPVVAAAVAGGVWPALVTAVAADLLLNFCFVPPYRTLAVESPGNVIVLVVYVLVAATVALAVDVAARARQLAEVDRLRSALLDAVGHDLRTPLAGIKAAVSSLRQPDVTWAPDDQAQLLATVEESTNHLVDLVENLLSLSRLRAGVLSADPRPVALDAVVAEAVLHVPGHDQVEVDVPDDLPLAVADPGLLQRVVANLLANAVTASPGGTPIQLRGRAADHQLRLEVIDHGPGLPAPDRERVFTPFQRLDDSSSMGLGLGLAIARGFTEAMHGTLTPSDTPGGGLTMTVTLPEAR</sequence>
<keyword evidence="8" id="KW-0547">Nucleotide-binding</keyword>
<dbReference type="Pfam" id="PF13493">
    <property type="entry name" value="DUF4118"/>
    <property type="match status" value="1"/>
</dbReference>
<gene>
    <name evidence="16" type="ORF">Pfl04_01900</name>
</gene>
<keyword evidence="5" id="KW-0597">Phosphoprotein</keyword>
<evidence type="ECO:0000256" key="8">
    <source>
        <dbReference type="ARBA" id="ARBA00022741"/>
    </source>
</evidence>
<feature type="transmembrane region" description="Helical" evidence="14">
    <location>
        <begin position="102"/>
        <end position="123"/>
    </location>
</feature>
<comment type="catalytic activity">
    <reaction evidence="1">
        <text>ATP + protein L-histidine = ADP + protein N-phospho-L-histidine.</text>
        <dbReference type="EC" id="2.7.13.3"/>
    </reaction>
</comment>
<dbReference type="SMART" id="SM00387">
    <property type="entry name" value="HATPase_c"/>
    <property type="match status" value="1"/>
</dbReference>
<organism evidence="16 17">
    <name type="scientific">Planosporangium flavigriseum</name>
    <dbReference type="NCBI Taxonomy" id="373681"/>
    <lineage>
        <taxon>Bacteria</taxon>
        <taxon>Bacillati</taxon>
        <taxon>Actinomycetota</taxon>
        <taxon>Actinomycetes</taxon>
        <taxon>Micromonosporales</taxon>
        <taxon>Micromonosporaceae</taxon>
        <taxon>Planosporangium</taxon>
    </lineage>
</organism>
<evidence type="ECO:0000256" key="4">
    <source>
        <dbReference type="ARBA" id="ARBA00012438"/>
    </source>
</evidence>
<dbReference type="Pfam" id="PF00512">
    <property type="entry name" value="HisKA"/>
    <property type="match status" value="1"/>
</dbReference>
<feature type="transmembrane region" description="Helical" evidence="14">
    <location>
        <begin position="55"/>
        <end position="82"/>
    </location>
</feature>
<comment type="caution">
    <text evidence="16">The sequence shown here is derived from an EMBL/GenBank/DDBJ whole genome shotgun (WGS) entry which is preliminary data.</text>
</comment>
<evidence type="ECO:0000256" key="9">
    <source>
        <dbReference type="ARBA" id="ARBA00022777"/>
    </source>
</evidence>
<proteinExistence type="predicted"/>
<dbReference type="InterPro" id="IPR036097">
    <property type="entry name" value="HisK_dim/P_sf"/>
</dbReference>
<evidence type="ECO:0000313" key="16">
    <source>
        <dbReference type="EMBL" id="GIG71786.1"/>
    </source>
</evidence>
<dbReference type="PROSITE" id="PS50109">
    <property type="entry name" value="HIS_KIN"/>
    <property type="match status" value="1"/>
</dbReference>
<reference evidence="16" key="1">
    <citation type="submission" date="2021-01" db="EMBL/GenBank/DDBJ databases">
        <title>Whole genome shotgun sequence of Planosporangium flavigriseum NBRC 105377.</title>
        <authorList>
            <person name="Komaki H."/>
            <person name="Tamura T."/>
        </authorList>
    </citation>
    <scope>NUCLEOTIDE SEQUENCE</scope>
    <source>
        <strain evidence="16">NBRC 105377</strain>
    </source>
</reference>
<dbReference type="GO" id="GO:0000155">
    <property type="term" value="F:phosphorelay sensor kinase activity"/>
    <property type="evidence" value="ECO:0007669"/>
    <property type="project" value="InterPro"/>
</dbReference>
<evidence type="ECO:0000256" key="13">
    <source>
        <dbReference type="ARBA" id="ARBA00023136"/>
    </source>
</evidence>
<evidence type="ECO:0000256" key="7">
    <source>
        <dbReference type="ARBA" id="ARBA00022692"/>
    </source>
</evidence>
<evidence type="ECO:0000256" key="2">
    <source>
        <dbReference type="ARBA" id="ARBA00004141"/>
    </source>
</evidence>
<dbReference type="SUPFAM" id="SSF55874">
    <property type="entry name" value="ATPase domain of HSP90 chaperone/DNA topoisomerase II/histidine kinase"/>
    <property type="match status" value="1"/>
</dbReference>
<comment type="subcellular location">
    <subcellularLocation>
        <location evidence="3">Cell membrane</location>
    </subcellularLocation>
    <subcellularLocation>
        <location evidence="2">Membrane</location>
        <topology evidence="2">Multi-pass membrane protein</topology>
    </subcellularLocation>
</comment>
<dbReference type="InterPro" id="IPR004358">
    <property type="entry name" value="Sig_transdc_His_kin-like_C"/>
</dbReference>
<dbReference type="InterPro" id="IPR038318">
    <property type="entry name" value="KdpD_sf"/>
</dbReference>
<keyword evidence="12" id="KW-0902">Two-component regulatory system</keyword>
<dbReference type="GO" id="GO:0005886">
    <property type="term" value="C:plasma membrane"/>
    <property type="evidence" value="ECO:0007669"/>
    <property type="project" value="UniProtKB-SubCell"/>
</dbReference>
<keyword evidence="11 14" id="KW-1133">Transmembrane helix</keyword>
<evidence type="ECO:0000259" key="15">
    <source>
        <dbReference type="PROSITE" id="PS50109"/>
    </source>
</evidence>
<dbReference type="EC" id="2.7.13.3" evidence="4"/>
<dbReference type="PANTHER" id="PTHR45569">
    <property type="entry name" value="SENSOR PROTEIN KDPD"/>
    <property type="match status" value="1"/>
</dbReference>
<evidence type="ECO:0000256" key="3">
    <source>
        <dbReference type="ARBA" id="ARBA00004236"/>
    </source>
</evidence>
<keyword evidence="9" id="KW-0418">Kinase</keyword>
<dbReference type="InterPro" id="IPR005467">
    <property type="entry name" value="His_kinase_dom"/>
</dbReference>
<dbReference type="SMART" id="SM00388">
    <property type="entry name" value="HisKA"/>
    <property type="match status" value="1"/>
</dbReference>
<dbReference type="InterPro" id="IPR003594">
    <property type="entry name" value="HATPase_dom"/>
</dbReference>
<evidence type="ECO:0000256" key="5">
    <source>
        <dbReference type="ARBA" id="ARBA00022553"/>
    </source>
</evidence>
<dbReference type="Pfam" id="PF02518">
    <property type="entry name" value="HATPase_c"/>
    <property type="match status" value="1"/>
</dbReference>
<dbReference type="PANTHER" id="PTHR45569:SF1">
    <property type="entry name" value="SENSOR PROTEIN KDPD"/>
    <property type="match status" value="1"/>
</dbReference>
<dbReference type="Proteomes" id="UP000653674">
    <property type="component" value="Unassembled WGS sequence"/>
</dbReference>
<keyword evidence="7 14" id="KW-0812">Transmembrane</keyword>
<keyword evidence="13 14" id="KW-0472">Membrane</keyword>
<feature type="domain" description="Histidine kinase" evidence="15">
    <location>
        <begin position="141"/>
        <end position="352"/>
    </location>
</feature>
<dbReference type="InterPro" id="IPR025201">
    <property type="entry name" value="KdpD_TM"/>
</dbReference>
<evidence type="ECO:0000256" key="6">
    <source>
        <dbReference type="ARBA" id="ARBA00022679"/>
    </source>
</evidence>
<evidence type="ECO:0000313" key="17">
    <source>
        <dbReference type="Proteomes" id="UP000653674"/>
    </source>
</evidence>
<dbReference type="SUPFAM" id="SSF47384">
    <property type="entry name" value="Homodimeric domain of signal transducing histidine kinase"/>
    <property type="match status" value="1"/>
</dbReference>
<dbReference type="CDD" id="cd00082">
    <property type="entry name" value="HisKA"/>
    <property type="match status" value="1"/>
</dbReference>
<keyword evidence="10" id="KW-0067">ATP-binding</keyword>
<dbReference type="Gene3D" id="1.10.287.130">
    <property type="match status" value="1"/>
</dbReference>
<accession>A0A8J3PLE2</accession>
<dbReference type="InterPro" id="IPR036890">
    <property type="entry name" value="HATPase_C_sf"/>
</dbReference>
<dbReference type="Gene3D" id="3.30.565.10">
    <property type="entry name" value="Histidine kinase-like ATPase, C-terminal domain"/>
    <property type="match status" value="1"/>
</dbReference>